<evidence type="ECO:0000313" key="2">
    <source>
        <dbReference type="Proteomes" id="UP000182444"/>
    </source>
</evidence>
<evidence type="ECO:0000313" key="1">
    <source>
        <dbReference type="EMBL" id="AOW05901.1"/>
    </source>
</evidence>
<dbReference type="VEuPathDB" id="FungiDB:YALI1_E28863g"/>
<dbReference type="EMBL" id="CP017557">
    <property type="protein sequence ID" value="AOW05901.1"/>
    <property type="molecule type" value="Genomic_DNA"/>
</dbReference>
<reference evidence="1 2" key="1">
    <citation type="journal article" date="2016" name="PLoS ONE">
        <title>Sequence Assembly of Yarrowia lipolytica Strain W29/CLIB89 Shows Transposable Element Diversity.</title>
        <authorList>
            <person name="Magnan C."/>
            <person name="Yu J."/>
            <person name="Chang I."/>
            <person name="Jahn E."/>
            <person name="Kanomata Y."/>
            <person name="Wu J."/>
            <person name="Zeller M."/>
            <person name="Oakes M."/>
            <person name="Baldi P."/>
            <person name="Sandmeyer S."/>
        </authorList>
    </citation>
    <scope>NUCLEOTIDE SEQUENCE [LARGE SCALE GENOMIC DNA]</scope>
    <source>
        <strain evidence="2">CLIB89(W29)</strain>
    </source>
</reference>
<dbReference type="GeneID" id="94583721"/>
<dbReference type="RefSeq" id="XP_068139221.1">
    <property type="nucleotide sequence ID" value="XM_068283120.1"/>
</dbReference>
<protein>
    <submittedName>
        <fullName evidence="1">Uncharacterized protein</fullName>
    </submittedName>
</protein>
<gene>
    <name evidence="1" type="ORF">YALI1_E28863g</name>
</gene>
<dbReference type="Proteomes" id="UP000182444">
    <property type="component" value="Chromosome 1E"/>
</dbReference>
<proteinExistence type="predicted"/>
<name>A0A1D8NJU1_YARLL</name>
<accession>A0A1D8NJU1</accession>
<organism evidence="1 2">
    <name type="scientific">Yarrowia lipolytica</name>
    <name type="common">Candida lipolytica</name>
    <dbReference type="NCBI Taxonomy" id="4952"/>
    <lineage>
        <taxon>Eukaryota</taxon>
        <taxon>Fungi</taxon>
        <taxon>Dikarya</taxon>
        <taxon>Ascomycota</taxon>
        <taxon>Saccharomycotina</taxon>
        <taxon>Dipodascomycetes</taxon>
        <taxon>Dipodascales</taxon>
        <taxon>Dipodascales incertae sedis</taxon>
        <taxon>Yarrowia</taxon>
    </lineage>
</organism>
<dbReference type="AlphaFoldDB" id="A0A1D8NJU1"/>
<sequence length="158" mass="17656">MQDLRDCSGGVGARRCWYSCGLNVQSHAWCGGAPDQSMRWCIDACTCRHQPDNPATMTDGPKRASTVIQVRLPTVMLNHLSFHLSNLQYCTYLSGELLFGRCLHFLFSIKSLTSTSARVVPVHLGELLPGPQSHLVERRYYLMTNQLITVASGCIQKR</sequence>